<sequence length="194" mass="20435">MAACDVSVFWMNNSSTRSPPSRPADPTIEHFLAAVPNVTLEKSHWGFEDGSGIGVWAVLGLKGLCDENKGHLEPLGAADARSGADAKPDADPCSSRLVSRAPCPLSWPPHLHSAVGAPAGGRAGRTERCSEQELGCAAETSQEARRFTWTSPGEFGEHTGSVTEGLIQRGTVREEAQETSPGAAQHGDFRSTSS</sequence>
<comment type="caution">
    <text evidence="2">The sequence shown here is derived from an EMBL/GenBank/DDBJ whole genome shotgun (WGS) entry which is preliminary data.</text>
</comment>
<accession>A0A6B0RYR6</accession>
<proteinExistence type="predicted"/>
<name>A0A6B0RYR6_9CETA</name>
<reference evidence="2" key="1">
    <citation type="submission" date="2019-10" db="EMBL/GenBank/DDBJ databases">
        <title>The sequence and de novo assembly of the wild yak genome.</title>
        <authorList>
            <person name="Liu Y."/>
        </authorList>
    </citation>
    <scope>NUCLEOTIDE SEQUENCE [LARGE SCALE GENOMIC DNA]</scope>
    <source>
        <strain evidence="2">WY2019</strain>
    </source>
</reference>
<protein>
    <submittedName>
        <fullName evidence="2">Uncharacterized protein</fullName>
    </submittedName>
</protein>
<evidence type="ECO:0000313" key="2">
    <source>
        <dbReference type="EMBL" id="MXQ94371.1"/>
    </source>
</evidence>
<keyword evidence="3" id="KW-1185">Reference proteome</keyword>
<evidence type="ECO:0000256" key="1">
    <source>
        <dbReference type="SAM" id="MobiDB-lite"/>
    </source>
</evidence>
<gene>
    <name evidence="2" type="ORF">E5288_WYG001154</name>
</gene>
<dbReference type="AlphaFoldDB" id="A0A6B0RYR6"/>
<dbReference type="EMBL" id="VBQZ03000109">
    <property type="protein sequence ID" value="MXQ94371.1"/>
    <property type="molecule type" value="Genomic_DNA"/>
</dbReference>
<evidence type="ECO:0000313" key="3">
    <source>
        <dbReference type="Proteomes" id="UP000322234"/>
    </source>
</evidence>
<organism evidence="2 3">
    <name type="scientific">Bos mutus</name>
    <name type="common">wild yak</name>
    <dbReference type="NCBI Taxonomy" id="72004"/>
    <lineage>
        <taxon>Eukaryota</taxon>
        <taxon>Metazoa</taxon>
        <taxon>Chordata</taxon>
        <taxon>Craniata</taxon>
        <taxon>Vertebrata</taxon>
        <taxon>Euteleostomi</taxon>
        <taxon>Mammalia</taxon>
        <taxon>Eutheria</taxon>
        <taxon>Laurasiatheria</taxon>
        <taxon>Artiodactyla</taxon>
        <taxon>Ruminantia</taxon>
        <taxon>Pecora</taxon>
        <taxon>Bovidae</taxon>
        <taxon>Bovinae</taxon>
        <taxon>Bos</taxon>
    </lineage>
</organism>
<dbReference type="Proteomes" id="UP000322234">
    <property type="component" value="Unassembled WGS sequence"/>
</dbReference>
<feature type="region of interest" description="Disordered" evidence="1">
    <location>
        <begin position="133"/>
        <end position="194"/>
    </location>
</feature>